<dbReference type="AlphaFoldDB" id="A0A381V503"/>
<protein>
    <submittedName>
        <fullName evidence="2">Uncharacterized protein</fullName>
    </submittedName>
</protein>
<evidence type="ECO:0000256" key="1">
    <source>
        <dbReference type="SAM" id="Phobius"/>
    </source>
</evidence>
<keyword evidence="1" id="KW-0812">Transmembrane</keyword>
<feature type="transmembrane region" description="Helical" evidence="1">
    <location>
        <begin position="41"/>
        <end position="60"/>
    </location>
</feature>
<accession>A0A381V503</accession>
<keyword evidence="1" id="KW-1133">Transmembrane helix</keyword>
<dbReference type="EMBL" id="UINC01007741">
    <property type="protein sequence ID" value="SVA34868.1"/>
    <property type="molecule type" value="Genomic_DNA"/>
</dbReference>
<keyword evidence="1" id="KW-0472">Membrane</keyword>
<gene>
    <name evidence="2" type="ORF">METZ01_LOCUS87722</name>
</gene>
<feature type="non-terminal residue" evidence="2">
    <location>
        <position position="90"/>
    </location>
</feature>
<organism evidence="2">
    <name type="scientific">marine metagenome</name>
    <dbReference type="NCBI Taxonomy" id="408172"/>
    <lineage>
        <taxon>unclassified sequences</taxon>
        <taxon>metagenomes</taxon>
        <taxon>ecological metagenomes</taxon>
    </lineage>
</organism>
<reference evidence="2" key="1">
    <citation type="submission" date="2018-05" db="EMBL/GenBank/DDBJ databases">
        <authorList>
            <person name="Lanie J.A."/>
            <person name="Ng W.-L."/>
            <person name="Kazmierczak K.M."/>
            <person name="Andrzejewski T.M."/>
            <person name="Davidsen T.M."/>
            <person name="Wayne K.J."/>
            <person name="Tettelin H."/>
            <person name="Glass J.I."/>
            <person name="Rusch D."/>
            <person name="Podicherti R."/>
            <person name="Tsui H.-C.T."/>
            <person name="Winkler M.E."/>
        </authorList>
    </citation>
    <scope>NUCLEOTIDE SEQUENCE</scope>
</reference>
<proteinExistence type="predicted"/>
<sequence length="90" mass="9863">MGLQKGSIFLLSAIFASFFPKLAFAHAGSRGHVLLLPTQLYIAGGAAVVALTFAVMVFVVRKPLAVQYQISQNYENEAKPNYWLSFLSLL</sequence>
<evidence type="ECO:0000313" key="2">
    <source>
        <dbReference type="EMBL" id="SVA34868.1"/>
    </source>
</evidence>
<name>A0A381V503_9ZZZZ</name>